<keyword evidence="1" id="KW-0472">Membrane</keyword>
<reference evidence="2 3" key="1">
    <citation type="submission" date="2017-05" db="EMBL/GenBank/DDBJ databases">
        <authorList>
            <person name="Varghese N."/>
            <person name="Submissions S."/>
        </authorList>
    </citation>
    <scope>NUCLEOTIDE SEQUENCE [LARGE SCALE GENOMIC DNA]</scope>
    <source>
        <strain evidence="2 3">DSM 21985</strain>
    </source>
</reference>
<evidence type="ECO:0000256" key="1">
    <source>
        <dbReference type="SAM" id="Phobius"/>
    </source>
</evidence>
<sequence>MLQSFFENFGFFGALALAFVLFIFLILWIAGIAGIALPYDGGQKKGNDWQVLIAVVFPPYPVIWLIYDMYQQYRSMDGKQP</sequence>
<proteinExistence type="predicted"/>
<feature type="transmembrane region" description="Helical" evidence="1">
    <location>
        <begin position="12"/>
        <end position="37"/>
    </location>
</feature>
<dbReference type="OrthoDB" id="1524997at2"/>
<dbReference type="AlphaFoldDB" id="A0A521AQW7"/>
<name>A0A521AQW7_9BACT</name>
<keyword evidence="1" id="KW-0812">Transmembrane</keyword>
<protein>
    <recommendedName>
        <fullName evidence="4">Phospholipase_D-nuclease N-terminal</fullName>
    </recommendedName>
</protein>
<accession>A0A521AQW7</accession>
<dbReference type="EMBL" id="FXTP01000001">
    <property type="protein sequence ID" value="SMO37202.1"/>
    <property type="molecule type" value="Genomic_DNA"/>
</dbReference>
<dbReference type="RefSeq" id="WP_142452831.1">
    <property type="nucleotide sequence ID" value="NZ_FXTP01000001.1"/>
</dbReference>
<dbReference type="Proteomes" id="UP000317557">
    <property type="component" value="Unassembled WGS sequence"/>
</dbReference>
<gene>
    <name evidence="2" type="ORF">SAMN06265219_101320</name>
</gene>
<evidence type="ECO:0008006" key="4">
    <source>
        <dbReference type="Google" id="ProtNLM"/>
    </source>
</evidence>
<keyword evidence="1" id="KW-1133">Transmembrane helix</keyword>
<feature type="transmembrane region" description="Helical" evidence="1">
    <location>
        <begin position="49"/>
        <end position="67"/>
    </location>
</feature>
<organism evidence="2 3">
    <name type="scientific">Gracilimonas mengyeensis</name>
    <dbReference type="NCBI Taxonomy" id="1302730"/>
    <lineage>
        <taxon>Bacteria</taxon>
        <taxon>Pseudomonadati</taxon>
        <taxon>Balneolota</taxon>
        <taxon>Balneolia</taxon>
        <taxon>Balneolales</taxon>
        <taxon>Balneolaceae</taxon>
        <taxon>Gracilimonas</taxon>
    </lineage>
</organism>
<evidence type="ECO:0000313" key="2">
    <source>
        <dbReference type="EMBL" id="SMO37202.1"/>
    </source>
</evidence>
<keyword evidence="3" id="KW-1185">Reference proteome</keyword>
<evidence type="ECO:0000313" key="3">
    <source>
        <dbReference type="Proteomes" id="UP000317557"/>
    </source>
</evidence>